<dbReference type="Proteomes" id="UP000198287">
    <property type="component" value="Unassembled WGS sequence"/>
</dbReference>
<accession>A0A226EIY1</accession>
<dbReference type="Pfam" id="PF05225">
    <property type="entry name" value="HTH_psq"/>
    <property type="match status" value="1"/>
</dbReference>
<evidence type="ECO:0000313" key="4">
    <source>
        <dbReference type="Proteomes" id="UP000198287"/>
    </source>
</evidence>
<dbReference type="AlphaFoldDB" id="A0A226EIY1"/>
<evidence type="ECO:0000256" key="1">
    <source>
        <dbReference type="ARBA" id="ARBA00004123"/>
    </source>
</evidence>
<dbReference type="GO" id="GO:0005634">
    <property type="term" value="C:nucleus"/>
    <property type="evidence" value="ECO:0007669"/>
    <property type="project" value="UniProtKB-SubCell"/>
</dbReference>
<gene>
    <name evidence="3" type="ORF">Fcan01_07472</name>
</gene>
<comment type="subcellular location">
    <subcellularLocation>
        <location evidence="1">Nucleus</location>
    </subcellularLocation>
</comment>
<protein>
    <recommendedName>
        <fullName evidence="2">HTH psq-type domain-containing protein</fullName>
    </recommendedName>
</protein>
<sequence length="409" mass="45967">MSLSKVLSPPRKLYVFFNTEGDIKIKEYKEKHCKEGITQVMYFTPLVDSEFDMVATTVGRTNIIDDIAKVGRQRALIEFCSARRVKKFGIVYGPVLGDSLLIYTNNDEIADLLKWWCRIFMGAIDSMEPSECISKLAHLEKELKDHLFQLVDILPSCTVCYMRSWGDGPLIEHWNLFARELQIHQPNPKEFVSVPTATINNIIEALKFNPDAKNLVDELHNHLDTAAALLSRAKLQQHPDPKNFWLTEEKMAEIAHREKNLPLALKKVDEGSESVLGAARTLQLNRQTLKIKMKQAGVKSQFKSGGQLKTGKPDSLDDAFELASTRVVGVADVARSKGVKRTTLAMRMSRAGIRSSVSVGRQPSYTYSQEDMDEAIRMCEAGEMAPKEAASHFSIPSGTLGSRMFRFVE</sequence>
<dbReference type="GO" id="GO:0003677">
    <property type="term" value="F:DNA binding"/>
    <property type="evidence" value="ECO:0007669"/>
    <property type="project" value="InterPro"/>
</dbReference>
<keyword evidence="4" id="KW-1185">Reference proteome</keyword>
<reference evidence="3 4" key="1">
    <citation type="submission" date="2015-12" db="EMBL/GenBank/DDBJ databases">
        <title>The genome of Folsomia candida.</title>
        <authorList>
            <person name="Faddeeva A."/>
            <person name="Derks M.F."/>
            <person name="Anvar Y."/>
            <person name="Smit S."/>
            <person name="Van Straalen N."/>
            <person name="Roelofs D."/>
        </authorList>
    </citation>
    <scope>NUCLEOTIDE SEQUENCE [LARGE SCALE GENOMIC DNA]</scope>
    <source>
        <strain evidence="3 4">VU population</strain>
        <tissue evidence="3">Whole body</tissue>
    </source>
</reference>
<evidence type="ECO:0000259" key="2">
    <source>
        <dbReference type="Pfam" id="PF05225"/>
    </source>
</evidence>
<organism evidence="3 4">
    <name type="scientific">Folsomia candida</name>
    <name type="common">Springtail</name>
    <dbReference type="NCBI Taxonomy" id="158441"/>
    <lineage>
        <taxon>Eukaryota</taxon>
        <taxon>Metazoa</taxon>
        <taxon>Ecdysozoa</taxon>
        <taxon>Arthropoda</taxon>
        <taxon>Hexapoda</taxon>
        <taxon>Collembola</taxon>
        <taxon>Entomobryomorpha</taxon>
        <taxon>Isotomoidea</taxon>
        <taxon>Isotomidae</taxon>
        <taxon>Proisotominae</taxon>
        <taxon>Folsomia</taxon>
    </lineage>
</organism>
<dbReference type="Gene3D" id="1.10.10.60">
    <property type="entry name" value="Homeodomain-like"/>
    <property type="match status" value="1"/>
</dbReference>
<name>A0A226EIY1_FOLCA</name>
<feature type="domain" description="HTH psq-type" evidence="2">
    <location>
        <begin position="369"/>
        <end position="404"/>
    </location>
</feature>
<dbReference type="EMBL" id="LNIX01000003">
    <property type="protein sequence ID" value="OXA57067.1"/>
    <property type="molecule type" value="Genomic_DNA"/>
</dbReference>
<proteinExistence type="predicted"/>
<evidence type="ECO:0000313" key="3">
    <source>
        <dbReference type="EMBL" id="OXA57067.1"/>
    </source>
</evidence>
<dbReference type="InterPro" id="IPR007889">
    <property type="entry name" value="HTH_Psq"/>
</dbReference>
<dbReference type="InterPro" id="IPR009057">
    <property type="entry name" value="Homeodomain-like_sf"/>
</dbReference>
<dbReference type="SUPFAM" id="SSF46689">
    <property type="entry name" value="Homeodomain-like"/>
    <property type="match status" value="1"/>
</dbReference>
<comment type="caution">
    <text evidence="3">The sequence shown here is derived from an EMBL/GenBank/DDBJ whole genome shotgun (WGS) entry which is preliminary data.</text>
</comment>